<dbReference type="EMBL" id="JOJR01000308">
    <property type="protein sequence ID" value="RCN40002.1"/>
    <property type="molecule type" value="Genomic_DNA"/>
</dbReference>
<dbReference type="AlphaFoldDB" id="A0A368G6N2"/>
<evidence type="ECO:0000313" key="1">
    <source>
        <dbReference type="EMBL" id="RCN40002.1"/>
    </source>
</evidence>
<gene>
    <name evidence="1" type="ORF">ANCCAN_14053</name>
</gene>
<organism evidence="1 2">
    <name type="scientific">Ancylostoma caninum</name>
    <name type="common">Dog hookworm</name>
    <dbReference type="NCBI Taxonomy" id="29170"/>
    <lineage>
        <taxon>Eukaryota</taxon>
        <taxon>Metazoa</taxon>
        <taxon>Ecdysozoa</taxon>
        <taxon>Nematoda</taxon>
        <taxon>Chromadorea</taxon>
        <taxon>Rhabditida</taxon>
        <taxon>Rhabditina</taxon>
        <taxon>Rhabditomorpha</taxon>
        <taxon>Strongyloidea</taxon>
        <taxon>Ancylostomatidae</taxon>
        <taxon>Ancylostomatinae</taxon>
        <taxon>Ancylostoma</taxon>
    </lineage>
</organism>
<keyword evidence="2" id="KW-1185">Reference proteome</keyword>
<evidence type="ECO:0000313" key="2">
    <source>
        <dbReference type="Proteomes" id="UP000252519"/>
    </source>
</evidence>
<sequence length="154" mass="17052">MSVVCWNDGGERSFLSVDVFRPLYCAREDARRRGAHRVCCCCCLLTIVRAPAATAAQEFSPIRPSFASSSSLSRFVNTNVRTPRPSLSHAPFTASRISLPHSAFGDRDDAPLVQNQRLFHVNKLTKLKKQSKLLHISDLNSCDVVAEASTRVMC</sequence>
<accession>A0A368G6N2</accession>
<dbReference type="Proteomes" id="UP000252519">
    <property type="component" value="Unassembled WGS sequence"/>
</dbReference>
<reference evidence="1 2" key="1">
    <citation type="submission" date="2014-10" db="EMBL/GenBank/DDBJ databases">
        <title>Draft genome of the hookworm Ancylostoma caninum.</title>
        <authorList>
            <person name="Mitreva M."/>
        </authorList>
    </citation>
    <scope>NUCLEOTIDE SEQUENCE [LARGE SCALE GENOMIC DNA]</scope>
    <source>
        <strain evidence="1 2">Baltimore</strain>
    </source>
</reference>
<protein>
    <submittedName>
        <fullName evidence="1">Uncharacterized protein</fullName>
    </submittedName>
</protein>
<comment type="caution">
    <text evidence="1">The sequence shown here is derived from an EMBL/GenBank/DDBJ whole genome shotgun (WGS) entry which is preliminary data.</text>
</comment>
<name>A0A368G6N2_ANCCA</name>
<proteinExistence type="predicted"/>